<dbReference type="GO" id="GO:0005576">
    <property type="term" value="C:extracellular region"/>
    <property type="evidence" value="ECO:0007669"/>
    <property type="project" value="UniProtKB-SubCell"/>
</dbReference>
<feature type="domain" description="Teneurin-like YD-shell" evidence="7">
    <location>
        <begin position="973"/>
        <end position="1274"/>
    </location>
</feature>
<dbReference type="Gene3D" id="2.130.10.130">
    <property type="entry name" value="Integrin alpha, N-terminal"/>
    <property type="match status" value="1"/>
</dbReference>
<dbReference type="EMBL" id="RAWE01000141">
    <property type="protein sequence ID" value="RKG98486.1"/>
    <property type="molecule type" value="Genomic_DNA"/>
</dbReference>
<feature type="non-terminal residue" evidence="8">
    <location>
        <position position="1962"/>
    </location>
</feature>
<evidence type="ECO:0000256" key="2">
    <source>
        <dbReference type="ARBA" id="ARBA00022525"/>
    </source>
</evidence>
<comment type="subcellular location">
    <subcellularLocation>
        <location evidence="1">Secreted</location>
    </subcellularLocation>
</comment>
<keyword evidence="2" id="KW-0964">Secreted</keyword>
<evidence type="ECO:0000256" key="1">
    <source>
        <dbReference type="ARBA" id="ARBA00004613"/>
    </source>
</evidence>
<keyword evidence="3" id="KW-0732">Signal</keyword>
<feature type="domain" description="Insecticide toxin TcdB middle/N-terminal" evidence="6">
    <location>
        <begin position="677"/>
        <end position="832"/>
    </location>
</feature>
<dbReference type="NCBIfam" id="TIGR01643">
    <property type="entry name" value="YD_repeat_2x"/>
    <property type="match status" value="1"/>
</dbReference>
<dbReference type="InterPro" id="IPR056823">
    <property type="entry name" value="TEN-like_YD-shell"/>
</dbReference>
<name>A0A3A8JU39_9BACT</name>
<dbReference type="Pfam" id="PF03534">
    <property type="entry name" value="SpvB"/>
    <property type="match status" value="1"/>
</dbReference>
<evidence type="ECO:0000256" key="3">
    <source>
        <dbReference type="ARBA" id="ARBA00022729"/>
    </source>
</evidence>
<dbReference type="RefSeq" id="WP_158625781.1">
    <property type="nucleotide sequence ID" value="NZ_RAWE01000141.1"/>
</dbReference>
<comment type="caution">
    <text evidence="8">The sequence shown here is derived from an EMBL/GenBank/DDBJ whole genome shotgun (WGS) entry which is preliminary data.</text>
</comment>
<dbReference type="GO" id="GO:0005737">
    <property type="term" value="C:cytoplasm"/>
    <property type="evidence" value="ECO:0007669"/>
    <property type="project" value="InterPro"/>
</dbReference>
<dbReference type="Pfam" id="PF25023">
    <property type="entry name" value="TEN_YD-shell"/>
    <property type="match status" value="2"/>
</dbReference>
<gene>
    <name evidence="8" type="ORF">D7X32_29390</name>
</gene>
<dbReference type="InterPro" id="IPR003284">
    <property type="entry name" value="Sal_SpvB"/>
</dbReference>
<evidence type="ECO:0000259" key="6">
    <source>
        <dbReference type="Pfam" id="PF12256"/>
    </source>
</evidence>
<proteinExistence type="predicted"/>
<evidence type="ECO:0000313" key="8">
    <source>
        <dbReference type="EMBL" id="RKG98486.1"/>
    </source>
</evidence>
<organism evidence="8 9">
    <name type="scientific">Corallococcus carmarthensis</name>
    <dbReference type="NCBI Taxonomy" id="2316728"/>
    <lineage>
        <taxon>Bacteria</taxon>
        <taxon>Pseudomonadati</taxon>
        <taxon>Myxococcota</taxon>
        <taxon>Myxococcia</taxon>
        <taxon>Myxococcales</taxon>
        <taxon>Cystobacterineae</taxon>
        <taxon>Myxococcaceae</taxon>
        <taxon>Corallococcus</taxon>
    </lineage>
</organism>
<evidence type="ECO:0000313" key="9">
    <source>
        <dbReference type="Proteomes" id="UP000268313"/>
    </source>
</evidence>
<reference evidence="9" key="1">
    <citation type="submission" date="2018-09" db="EMBL/GenBank/DDBJ databases">
        <authorList>
            <person name="Livingstone P.G."/>
            <person name="Whitworth D.E."/>
        </authorList>
    </citation>
    <scope>NUCLEOTIDE SEQUENCE [LARGE SCALE GENOMIC DNA]</scope>
    <source>
        <strain evidence="9">CA043D</strain>
    </source>
</reference>
<dbReference type="InterPro" id="IPR006530">
    <property type="entry name" value="YD"/>
</dbReference>
<keyword evidence="9" id="KW-1185">Reference proteome</keyword>
<evidence type="ECO:0000259" key="7">
    <source>
        <dbReference type="Pfam" id="PF25023"/>
    </source>
</evidence>
<protein>
    <submittedName>
        <fullName evidence="8">Uncharacterized protein</fullName>
    </submittedName>
</protein>
<evidence type="ECO:0000256" key="4">
    <source>
        <dbReference type="ARBA" id="ARBA00022737"/>
    </source>
</evidence>
<dbReference type="OrthoDB" id="5475831at2"/>
<dbReference type="Gene3D" id="2.180.10.10">
    <property type="entry name" value="RHS repeat-associated core"/>
    <property type="match status" value="2"/>
</dbReference>
<dbReference type="PANTHER" id="PTHR32305">
    <property type="match status" value="1"/>
</dbReference>
<dbReference type="PANTHER" id="PTHR32305:SF15">
    <property type="entry name" value="PROTEIN RHSA-RELATED"/>
    <property type="match status" value="1"/>
</dbReference>
<keyword evidence="5" id="KW-0843">Virulence</keyword>
<keyword evidence="4" id="KW-0677">Repeat</keyword>
<dbReference type="InterPro" id="IPR022045">
    <property type="entry name" value="TcdB_toxin_mid/N"/>
</dbReference>
<dbReference type="NCBIfam" id="TIGR03696">
    <property type="entry name" value="Rhs_assc_core"/>
    <property type="match status" value="1"/>
</dbReference>
<dbReference type="InterPro" id="IPR022385">
    <property type="entry name" value="Rhs_assc_core"/>
</dbReference>
<sequence length="1962" mass="215677">MARTRGQRLSVPPDTLLPTETVDGFVAGTLKGQAGVSSDGSATYSLPLWVTPGRAGMQPSLSLQYKSSHPDGLLGVGWSVSGLSQITRCPRTVAQDGFSQPVTFTAADAFCLDGQRLVAVSGAYGASNTEYRTELDGFSKVVSLDADANGPASFRVYTKNGRILTYGGGNATFKGARISVRPAFEKSYFTTRDAEVNRYAWSLAQVADRVGNAMLFDYALNYDAYDSSYEQLLLRIRYTAMLDGTQQPRRTVEFGYGTRPLDNRTVYVAGFKMKMSRRLSLLRMWGPDESGLPVVLKSYSLSYTDEVGSGRSLLTSLQECDGSSRCKRPMSFEWTPQVNTFTPVDPAMSDANITAAFASLQPGDIDGDGRDDLIYRANATSSSFHWRVRTSDGTSFNAPTVTALPTSCWANTEGEDGRWYDVDLDGRLDVSMVQKDGCSLTPPRTLMNYRGGMSGFSLVDTDQARKTFMADLDGNGLMEAVQINYANPNGQGLPRLSFRENLQGVLQPYQQITFQPDDYNDNIYFTLNQDGTSQTSLLMENKRQLPAGYVEPVSDRFWSVQKRNGAFVKTETTLLLPHVDQKAYLFADINGDGLPDAIMSPGEGGDIEIMMNTGNGFAAPVTQVLPAFAKLTSWEFDNGVRVLDFNHDGRQDLLLMGKRGTDRTHFVVMLSNGSTFGAGVRWDLPVSADAETRHYQLSKIFDMNGDGLMDLTQPENGRLMVYRRDGQRPGMLTAVRDGLNSSTTFSYKPISEPTVHARGTTCGYPNTCARDSVWVVSESQTDMGEASPTGIKRYFYEDGRIDVTGRGWLGFSAMTVTDVRDFTVTRTEYGTKTRVGTFYPYASTPLRERTQLQLAGRTTERERVITYRSTLRSGTEPNTKVLAMFPLSGTETEREFATASGPGTGFVRVTDTSWFHDDTYGNLLEKTQTTHGGDQVAWQAEYSNSPSDWLVGLPTNVRETSIVNGQTIIRSKALGYEAATGYLQSETLMPGDPALEQTTTFTRSPDGLATQLTRTAGGGLLSRTTLITYDGFDRVFPASLTNAVGHTTEYAYHPGLGVLAASRDELGVVTTWQYDRFGRMRKEDAPDLSDTEVHYTQFLVNGAYRFQVSTAVAGSRTVTVDYDRLGRSVKTTSQDFNGAPVISERRYDWHGRVSQVIEPNPMGGTDGVVTAWEYDPLGRVVKVTKPDGSFSTSSYLDFPQGLLTTVTDTNGNARRFLNDVNGRVIRSSERKSTTAGWLDTNYEYGPFGLLVKARDPLGHITQIGYDATGRRTSFQDPDSGLVTTHYTAFGEMDWTVDASNVLTTYSRDSLGRPLTIHSSRDGTSQLTWDVLGQGPAVPGRLMRSFREGDAQTSLDDIFVDYTYDSLGRPTREQWSVEGRPYAIDRSYDGHGRLQALEYPAVAGARLTLGYEYTARGDLQTVRDLDTLGERWRVVDRNAVGQLLSETLGNGVVTQRLYDSMGRLRFIQTQKGTTGLQQLAYEYDGVGNILGRHDRLANTSEEFHYDGLDRLTDWSISQNCRSIGQTYAYDDLGNLLGWTSSLGTSQTQSFTYGVGGAGPHALTGSQAGSYGYDASGNQTSAPGRTVEFTGFGLPSRITDGQQSVTYRYTAGNTRAVKRHSDGTVTTYVGGIYEERREPGGGVTHAFHVGAAGRAIAQVVWRVDADPSKPLKKTWNYLHPDHQGSTESVTDASGKLVGRMKYDPFGGRRHPLDLSVPWQGTPQEVSRGFTGHEQDVEFDLVNMRGRIYDPKIGRFLSPDPVIQAPLMGQSFNRYSYVLNNPLRYTDPSGYMSIDAIYYYDAWYGMEVGRVPGEWTAPDTRYPAQGLGPGLFERAPNFDPIKPFELNFGAGTRSEEYDYLRDRTYGDDSTTENIQAVLKVTYHPDEVDLLLMRLKYGLQGGLMGVTAGLLPAGSLLPLPEDKSEDFYTGYGLGLGLVSVSELVDAVYMLALGGVGEAGGGGLTLT</sequence>
<dbReference type="SUPFAM" id="SSF69318">
    <property type="entry name" value="Integrin alpha N-terminal domain"/>
    <property type="match status" value="2"/>
</dbReference>
<dbReference type="InterPro" id="IPR050708">
    <property type="entry name" value="T6SS_VgrG/RHS"/>
</dbReference>
<dbReference type="Pfam" id="PF13517">
    <property type="entry name" value="FG-GAP_3"/>
    <property type="match status" value="1"/>
</dbReference>
<dbReference type="Proteomes" id="UP000268313">
    <property type="component" value="Unassembled WGS sequence"/>
</dbReference>
<dbReference type="InterPro" id="IPR013517">
    <property type="entry name" value="FG-GAP"/>
</dbReference>
<accession>A0A3A8JU39</accession>
<dbReference type="Pfam" id="PF12256">
    <property type="entry name" value="TcdB_toxin_midN"/>
    <property type="match status" value="1"/>
</dbReference>
<evidence type="ECO:0000256" key="5">
    <source>
        <dbReference type="ARBA" id="ARBA00023026"/>
    </source>
</evidence>
<feature type="domain" description="Teneurin-like YD-shell" evidence="7">
    <location>
        <begin position="1449"/>
        <end position="1779"/>
    </location>
</feature>
<dbReference type="InterPro" id="IPR028994">
    <property type="entry name" value="Integrin_alpha_N"/>
</dbReference>